<dbReference type="EMBL" id="JBANMG010000001">
    <property type="protein sequence ID" value="KAK6957627.1"/>
    <property type="molecule type" value="Genomic_DNA"/>
</dbReference>
<organism evidence="3 4">
    <name type="scientific">Daldinia eschscholtzii</name>
    <dbReference type="NCBI Taxonomy" id="292717"/>
    <lineage>
        <taxon>Eukaryota</taxon>
        <taxon>Fungi</taxon>
        <taxon>Dikarya</taxon>
        <taxon>Ascomycota</taxon>
        <taxon>Pezizomycotina</taxon>
        <taxon>Sordariomycetes</taxon>
        <taxon>Xylariomycetidae</taxon>
        <taxon>Xylariales</taxon>
        <taxon>Hypoxylaceae</taxon>
        <taxon>Daldinia</taxon>
    </lineage>
</organism>
<dbReference type="Proteomes" id="UP001369815">
    <property type="component" value="Unassembled WGS sequence"/>
</dbReference>
<dbReference type="PANTHER" id="PTHR38117">
    <property type="entry name" value="NACHT AND WD40 DOMAIN PROTEIN"/>
    <property type="match status" value="1"/>
</dbReference>
<proteinExistence type="predicted"/>
<evidence type="ECO:0000313" key="3">
    <source>
        <dbReference type="EMBL" id="KAK6957627.1"/>
    </source>
</evidence>
<feature type="domain" description="DUF7053" evidence="2">
    <location>
        <begin position="4"/>
        <end position="173"/>
    </location>
</feature>
<accession>A0AAX6MZ02</accession>
<feature type="region of interest" description="Disordered" evidence="1">
    <location>
        <begin position="176"/>
        <end position="302"/>
    </location>
</feature>
<protein>
    <recommendedName>
        <fullName evidence="2">DUF7053 domain-containing protein</fullName>
    </recommendedName>
</protein>
<dbReference type="Pfam" id="PF23155">
    <property type="entry name" value="DUF7053"/>
    <property type="match status" value="1"/>
</dbReference>
<keyword evidence="4" id="KW-1185">Reference proteome</keyword>
<evidence type="ECO:0000259" key="2">
    <source>
        <dbReference type="Pfam" id="PF23155"/>
    </source>
</evidence>
<feature type="compositionally biased region" description="Polar residues" evidence="1">
    <location>
        <begin position="226"/>
        <end position="235"/>
    </location>
</feature>
<feature type="compositionally biased region" description="Low complexity" evidence="1">
    <location>
        <begin position="277"/>
        <end position="290"/>
    </location>
</feature>
<name>A0AAX6MZ02_9PEZI</name>
<feature type="compositionally biased region" description="Polar residues" evidence="1">
    <location>
        <begin position="293"/>
        <end position="302"/>
    </location>
</feature>
<dbReference type="AlphaFoldDB" id="A0AAX6MZ02"/>
<reference evidence="3 4" key="1">
    <citation type="journal article" date="2024" name="Front Chem Biol">
        <title>Unveiling the potential of Daldinia eschscholtzii MFLUCC 19-0629 through bioactivity and bioinformatics studies for enhanced sustainable agriculture production.</title>
        <authorList>
            <person name="Brooks S."/>
            <person name="Weaver J.A."/>
            <person name="Klomchit A."/>
            <person name="Alharthi S.A."/>
            <person name="Onlamun T."/>
            <person name="Nurani R."/>
            <person name="Vong T.K."/>
            <person name="Alberti F."/>
            <person name="Greco C."/>
        </authorList>
    </citation>
    <scope>NUCLEOTIDE SEQUENCE [LARGE SCALE GENOMIC DNA]</scope>
    <source>
        <strain evidence="3">MFLUCC 19-0629</strain>
    </source>
</reference>
<dbReference type="PANTHER" id="PTHR38117:SF2">
    <property type="entry name" value="NACHT AND WD40 DOMAIN PROTEIN"/>
    <property type="match status" value="1"/>
</dbReference>
<evidence type="ECO:0000313" key="4">
    <source>
        <dbReference type="Proteomes" id="UP001369815"/>
    </source>
</evidence>
<gene>
    <name evidence="3" type="ORF">Daesc_000414</name>
</gene>
<dbReference type="InterPro" id="IPR055481">
    <property type="entry name" value="DUF7053"/>
</dbReference>
<feature type="compositionally biased region" description="Low complexity" evidence="1">
    <location>
        <begin position="193"/>
        <end position="203"/>
    </location>
</feature>
<sequence length="302" mass="32508">MAMSKRSTFTTISPLPAGLTREVVVEFLHNHVEMIDLNPLVIERHPIDAPAHAPAEERRCAWWSLTDKISYLPGGVVSGDVTYTAAFHDLPNGIQTHVYAPMGTDIRERWSLGGTLPGEPPEPVELGIGAPRQGLYLREDVELRCNFVMSSFVKKTLKKAHGVLVERLVASAAATHRQSAAHQRTESGGVQGGSVHSSLSSTGYPAYPGSQGLQPTVSYQQQQQQSRPMSTSFNHVTPPPGNSAPYGHAPSHSVGSNSYVPEPLRVNKSRPSSGQYQHPQSSASHASQPPGVGNSSFPAELE</sequence>
<evidence type="ECO:0000256" key="1">
    <source>
        <dbReference type="SAM" id="MobiDB-lite"/>
    </source>
</evidence>
<comment type="caution">
    <text evidence="3">The sequence shown here is derived from an EMBL/GenBank/DDBJ whole genome shotgun (WGS) entry which is preliminary data.</text>
</comment>